<feature type="transmembrane region" description="Helical" evidence="1">
    <location>
        <begin position="130"/>
        <end position="152"/>
    </location>
</feature>
<keyword evidence="3" id="KW-1185">Reference proteome</keyword>
<protein>
    <submittedName>
        <fullName evidence="2">Uncharacterized protein</fullName>
    </submittedName>
</protein>
<name>A0ABQ2FKB5_9DEIO</name>
<dbReference type="Proteomes" id="UP000604341">
    <property type="component" value="Unassembled WGS sequence"/>
</dbReference>
<gene>
    <name evidence="2" type="ORF">GCM10010844_23190</name>
</gene>
<sequence>MKFWAETPLGFVTLMVNCVVEPRDTLAGLNPLLITVVRGVTVRFAVLDAAPRVGVSVLLTPLVTFGFTPTCVARTLTVMVQLAPAARVGTVRFKLVAPTVRSGLLVAPQVPPMLVLATLMPDRASVKFRLVSTGFPAGLGLLTVNVTVLVLFRGMEVGENVLEMVAAA</sequence>
<comment type="caution">
    <text evidence="2">The sequence shown here is derived from an EMBL/GenBank/DDBJ whole genome shotgun (WGS) entry which is preliminary data.</text>
</comment>
<keyword evidence="1" id="KW-0472">Membrane</keyword>
<reference evidence="3" key="1">
    <citation type="journal article" date="2019" name="Int. J. Syst. Evol. Microbiol.">
        <title>The Global Catalogue of Microorganisms (GCM) 10K type strain sequencing project: providing services to taxonomists for standard genome sequencing and annotation.</title>
        <authorList>
            <consortium name="The Broad Institute Genomics Platform"/>
            <consortium name="The Broad Institute Genome Sequencing Center for Infectious Disease"/>
            <person name="Wu L."/>
            <person name="Ma J."/>
        </authorList>
    </citation>
    <scope>NUCLEOTIDE SEQUENCE [LARGE SCALE GENOMIC DNA]</scope>
    <source>
        <strain evidence="3">JCM 19173</strain>
    </source>
</reference>
<dbReference type="EMBL" id="BMPE01000005">
    <property type="protein sequence ID" value="GGL03946.1"/>
    <property type="molecule type" value="Genomic_DNA"/>
</dbReference>
<evidence type="ECO:0000313" key="3">
    <source>
        <dbReference type="Proteomes" id="UP000604341"/>
    </source>
</evidence>
<keyword evidence="1" id="KW-0812">Transmembrane</keyword>
<organism evidence="2 3">
    <name type="scientific">Deinococcus radiotolerans</name>
    <dbReference type="NCBI Taxonomy" id="1309407"/>
    <lineage>
        <taxon>Bacteria</taxon>
        <taxon>Thermotogati</taxon>
        <taxon>Deinococcota</taxon>
        <taxon>Deinococci</taxon>
        <taxon>Deinococcales</taxon>
        <taxon>Deinococcaceae</taxon>
        <taxon>Deinococcus</taxon>
    </lineage>
</organism>
<proteinExistence type="predicted"/>
<keyword evidence="1" id="KW-1133">Transmembrane helix</keyword>
<evidence type="ECO:0000313" key="2">
    <source>
        <dbReference type="EMBL" id="GGL03946.1"/>
    </source>
</evidence>
<accession>A0ABQ2FKB5</accession>
<evidence type="ECO:0000256" key="1">
    <source>
        <dbReference type="SAM" id="Phobius"/>
    </source>
</evidence>